<evidence type="ECO:0000313" key="3">
    <source>
        <dbReference type="EMBL" id="MBG0561156.1"/>
    </source>
</evidence>
<keyword evidence="4" id="KW-1185">Reference proteome</keyword>
<dbReference type="FunFam" id="3.20.20.100:FF:000004">
    <property type="entry name" value="Oxidoreductase, aldo/keto reductase"/>
    <property type="match status" value="1"/>
</dbReference>
<dbReference type="PANTHER" id="PTHR43364:SF5">
    <property type="entry name" value="REDUCTASE"/>
    <property type="match status" value="1"/>
</dbReference>
<dbReference type="SUPFAM" id="SSF51430">
    <property type="entry name" value="NAD(P)-linked oxidoreductase"/>
    <property type="match status" value="1"/>
</dbReference>
<evidence type="ECO:0000256" key="1">
    <source>
        <dbReference type="ARBA" id="ARBA00023002"/>
    </source>
</evidence>
<dbReference type="Proteomes" id="UP000598146">
    <property type="component" value="Unassembled WGS sequence"/>
</dbReference>
<feature type="domain" description="NADP-dependent oxidoreductase" evidence="2">
    <location>
        <begin position="15"/>
        <end position="309"/>
    </location>
</feature>
<dbReference type="PANTHER" id="PTHR43364">
    <property type="entry name" value="NADH-SPECIFIC METHYLGLYOXAL REDUCTASE-RELATED"/>
    <property type="match status" value="1"/>
</dbReference>
<accession>A0A931C501</accession>
<comment type="caution">
    <text evidence="3">The sequence shown here is derived from an EMBL/GenBank/DDBJ whole genome shotgun (WGS) entry which is preliminary data.</text>
</comment>
<dbReference type="AlphaFoldDB" id="A0A931C501"/>
<evidence type="ECO:0000259" key="2">
    <source>
        <dbReference type="Pfam" id="PF00248"/>
    </source>
</evidence>
<proteinExistence type="predicted"/>
<keyword evidence="1" id="KW-0560">Oxidoreductase</keyword>
<reference evidence="3" key="1">
    <citation type="submission" date="2020-11" db="EMBL/GenBank/DDBJ databases">
        <title>Isolation and identification of active actinomycetes.</title>
        <authorList>
            <person name="Sun X."/>
        </authorList>
    </citation>
    <scope>NUCLEOTIDE SEQUENCE</scope>
    <source>
        <strain evidence="3">NEAU-A11</strain>
    </source>
</reference>
<protein>
    <submittedName>
        <fullName evidence="3">Aldo/keto reductase</fullName>
    </submittedName>
</protein>
<dbReference type="GO" id="GO:0016491">
    <property type="term" value="F:oxidoreductase activity"/>
    <property type="evidence" value="ECO:0007669"/>
    <property type="project" value="UniProtKB-KW"/>
</dbReference>
<gene>
    <name evidence="3" type="ORF">I4J89_06735</name>
</gene>
<dbReference type="InterPro" id="IPR036812">
    <property type="entry name" value="NAD(P)_OxRdtase_dom_sf"/>
</dbReference>
<dbReference type="InterPro" id="IPR023210">
    <property type="entry name" value="NADP_OxRdtase_dom"/>
</dbReference>
<organism evidence="3 4">
    <name type="scientific">Actinoplanes aureus</name>
    <dbReference type="NCBI Taxonomy" id="2792083"/>
    <lineage>
        <taxon>Bacteria</taxon>
        <taxon>Bacillati</taxon>
        <taxon>Actinomycetota</taxon>
        <taxon>Actinomycetes</taxon>
        <taxon>Micromonosporales</taxon>
        <taxon>Micromonosporaceae</taxon>
        <taxon>Actinoplanes</taxon>
    </lineage>
</organism>
<dbReference type="InterPro" id="IPR050523">
    <property type="entry name" value="AKR_Detox_Biosynth"/>
</dbReference>
<dbReference type="EMBL" id="JADQTO010000003">
    <property type="protein sequence ID" value="MBG0561156.1"/>
    <property type="molecule type" value="Genomic_DNA"/>
</dbReference>
<dbReference type="Gene3D" id="3.20.20.100">
    <property type="entry name" value="NADP-dependent oxidoreductase domain"/>
    <property type="match status" value="1"/>
</dbReference>
<name>A0A931C501_9ACTN</name>
<sequence length="322" mass="35475">MQRTRLGRTGLTVSRLCLGTMNFGWQIDEQDSHTVLDHAVEQGIDFVDTANMYGDEGGGLTEKIIGSWFDKSGHRDRIVLATKVYAPMGDGPNDRGLSARNIIASCEASLRRLRTEWIDLFQMHHVDRNTGWEEIWQAMETLTQQGKIRYAGSSNFAGWHLVRAQEAADRRHYLGIVSEQCRYNLIQRDVEREVLPAAADLGIGILPYSPLHFGALSGALRKQRDGVPGRAVLHAPDRVEPHRAAISSFEDLCARIGLDPVTVAIAWLLSRPEVTAPILGPRAATQLDLPVAALTTVLDDATLAALDEIFPPAGVGPEAWAW</sequence>
<dbReference type="GO" id="GO:0005829">
    <property type="term" value="C:cytosol"/>
    <property type="evidence" value="ECO:0007669"/>
    <property type="project" value="TreeGrafter"/>
</dbReference>
<evidence type="ECO:0000313" key="4">
    <source>
        <dbReference type="Proteomes" id="UP000598146"/>
    </source>
</evidence>
<dbReference type="RefSeq" id="WP_196412967.1">
    <property type="nucleotide sequence ID" value="NZ_JADQTO010000003.1"/>
</dbReference>
<dbReference type="Pfam" id="PF00248">
    <property type="entry name" value="Aldo_ket_red"/>
    <property type="match status" value="1"/>
</dbReference>